<sequence>MRHTRMSAIRRSFPVPLRFVAVPVYHCQRRTLMTPVHLNTRFAPAAPTLSRSDTPPLSEGSAGLTLVQPPTLATPSHQAHVRGKLGDLDEILRVLHALQTPNAVVNKSLFLNKDSPLIPANGSTQPGTNRLDNMLAFYGIVPSNPKTPEQVQAAIDAAQDARSEISLGLDDPSSDMDGLLDKRNEPAIQAWVAEQEAKYKKPLLSQLTEDLPPQALKKAQGTPAAVLELLLKSPKANERVQQLLKTLGGAEFPLDGVITPEVKVKLLLKALALSLDPLQTRQPGQVAGFNLASSDQWGQSYPSIKSAFRNHLVDSRQLSVDQAHLAAYILQPQFPPDFAVRDTPADLPYRGSAVWVNFQQGVSLAETIAPGSSRRMGFQQLVDLPGKLSEQATTDGEWALITSTRTPAVLAWAVTQGVLPQKESYSQEDINKAATALDAHIDSVVAATQQMAADVPMRKDYFERMQKGTSRTEVLSLISPVFALYRHMSGEKITPSDVNYQYPVYDEGQFQGAFDKYLADTKVAYGTLVRSQLTQLPLKDREAIERGDVTLYALRTKPGGPNETAEEKKAAVTRPAFILKAKYKGETNYYEVNPVKGIARRRDDLKPILASYNPTDKRYGKDFISIDHSAEGEPSEELVIRHTRPDSRAEFKQQWADYKAGKGPKPKSFSIVVPQQLAHFSAASNPSTGAVPHTLASERSVEIAKAITTDLFYVDETTLKQWAESDPARESAAHKNDDAFWDRVKGVGQMVVPFWSGIENLVKGNTKEGIKDLVVDGLLTFAGPAGKFAAGSVRLLSTAGKIGVRALLPKFLPLVKKFAVSVVHNLNPLDPVMPAINGLGGRLLKSGRTGLSNLQAGIAKVKQSGFLKLPGRGRYDITPKIPLTPRPVAQGLTLRVPEGLSGDQVRVLHRHTYSDLVIGDDVYRYNPKKPDSLIKLGGPEDTEPLEGLVMTCGGGGRRSKRDLNDLCYTKQIEPGGTPVFQDAQALEHRRLIPRAGPGKGPRTVIHEHRRYRVNEAGNQELLPMASVGPVTYKPRTTGSVVNEADFGYDDFGVPRAINQETVVVKMDAISDLSNDQRVIRGVKVNHNGHQYVVVEADTGVHYYAELTGNGQLDFHRMTRSDALDVEFIKFYDQYKDIYGFAAQGLPDNQLVVLPSLETLIKKIVADEPMSPAEINHLASVLQGLSPEKQREVLMAVYASGNNPGHVVVAAKPIRLAPINKPAGFAQLPAEQQNRVYAEGARKAVDEQFQATGIRSANQQVPGLAGESMRNATATEVVGWLYTRTGAPNYSEMVLKTGAGNCDQMAKVAVDTINASGGNARIAQVKGHTFAVVGGPPGQPRSKGFVGPEWDQAWVVDPWAGITCRAADYPAQFKARMQEWSQSGRRILISDGGTPPRSVWSDPMDPRWISATVDGEAQVFQ</sequence>
<reference evidence="1" key="1">
    <citation type="submission" date="2022-05" db="EMBL/GenBank/DDBJ databases">
        <title>Novel Pseudomonas spp. Isolated from a Rainbow Trout Aquaculture Facility.</title>
        <authorList>
            <person name="Testerman T."/>
            <person name="Graf J."/>
        </authorList>
    </citation>
    <scope>NUCLEOTIDE SEQUENCE</scope>
    <source>
        <strain evidence="1">ID1050</strain>
    </source>
</reference>
<comment type="caution">
    <text evidence="1">The sequence shown here is derived from an EMBL/GenBank/DDBJ whole genome shotgun (WGS) entry which is preliminary data.</text>
</comment>
<name>A0ABT5NES1_9PSED</name>
<protein>
    <submittedName>
        <fullName evidence="1">Uncharacterized protein</fullName>
    </submittedName>
</protein>
<accession>A0ABT5NES1</accession>
<keyword evidence="2" id="KW-1185">Reference proteome</keyword>
<gene>
    <name evidence="1" type="ORF">M5G21_18825</name>
</gene>
<dbReference type="RefSeq" id="WP_273865658.1">
    <property type="nucleotide sequence ID" value="NZ_JAMDHD010000029.1"/>
</dbReference>
<evidence type="ECO:0000313" key="2">
    <source>
        <dbReference type="Proteomes" id="UP001148189"/>
    </source>
</evidence>
<dbReference type="EMBL" id="JAMDHD010000029">
    <property type="protein sequence ID" value="MDD0987016.1"/>
    <property type="molecule type" value="Genomic_DNA"/>
</dbReference>
<organism evidence="1 2">
    <name type="scientific">Pseudomonas shahriarae</name>
    <dbReference type="NCBI Taxonomy" id="2745512"/>
    <lineage>
        <taxon>Bacteria</taxon>
        <taxon>Pseudomonadati</taxon>
        <taxon>Pseudomonadota</taxon>
        <taxon>Gammaproteobacteria</taxon>
        <taxon>Pseudomonadales</taxon>
        <taxon>Pseudomonadaceae</taxon>
        <taxon>Pseudomonas</taxon>
    </lineage>
</organism>
<proteinExistence type="predicted"/>
<dbReference type="Proteomes" id="UP001148189">
    <property type="component" value="Unassembled WGS sequence"/>
</dbReference>
<evidence type="ECO:0000313" key="1">
    <source>
        <dbReference type="EMBL" id="MDD0987016.1"/>
    </source>
</evidence>